<feature type="domain" description="Prepilin peptidase A24 N-terminal" evidence="9">
    <location>
        <begin position="22"/>
        <end position="103"/>
    </location>
</feature>
<evidence type="ECO:0000256" key="6">
    <source>
        <dbReference type="ARBA" id="ARBA00023136"/>
    </source>
</evidence>
<keyword evidence="5 7" id="KW-1133">Transmembrane helix</keyword>
<dbReference type="InterPro" id="IPR000045">
    <property type="entry name" value="Prepilin_IV_endopep_pep"/>
</dbReference>
<gene>
    <name evidence="10" type="ORF">DP131_02865</name>
</gene>
<evidence type="ECO:0000256" key="1">
    <source>
        <dbReference type="ARBA" id="ARBA00004651"/>
    </source>
</evidence>
<feature type="domain" description="Prepilin type IV endopeptidase peptidase" evidence="8">
    <location>
        <begin position="116"/>
        <end position="221"/>
    </location>
</feature>
<dbReference type="InterPro" id="IPR050882">
    <property type="entry name" value="Prepilin_peptidase/N-MTase"/>
</dbReference>
<dbReference type="Pfam" id="PF06750">
    <property type="entry name" value="A24_N_bact"/>
    <property type="match status" value="1"/>
</dbReference>
<organism evidence="10 11">
    <name type="scientific">Clostridium tetani</name>
    <dbReference type="NCBI Taxonomy" id="1513"/>
    <lineage>
        <taxon>Bacteria</taxon>
        <taxon>Bacillati</taxon>
        <taxon>Bacillota</taxon>
        <taxon>Clostridia</taxon>
        <taxon>Eubacteriales</taxon>
        <taxon>Clostridiaceae</taxon>
        <taxon>Clostridium</taxon>
    </lineage>
</organism>
<evidence type="ECO:0000259" key="9">
    <source>
        <dbReference type="Pfam" id="PF06750"/>
    </source>
</evidence>
<dbReference type="Pfam" id="PF01478">
    <property type="entry name" value="Peptidase_A24"/>
    <property type="match status" value="1"/>
</dbReference>
<name>A0ABY0ERR0_CLOTA</name>
<feature type="transmembrane region" description="Helical" evidence="7">
    <location>
        <begin position="133"/>
        <end position="152"/>
    </location>
</feature>
<dbReference type="PANTHER" id="PTHR30487:SF0">
    <property type="entry name" value="PREPILIN LEADER PEPTIDASE_N-METHYLTRANSFERASE-RELATED"/>
    <property type="match status" value="1"/>
</dbReference>
<feature type="transmembrane region" description="Helical" evidence="7">
    <location>
        <begin position="14"/>
        <end position="35"/>
    </location>
</feature>
<evidence type="ECO:0000256" key="7">
    <source>
        <dbReference type="SAM" id="Phobius"/>
    </source>
</evidence>
<evidence type="ECO:0000256" key="5">
    <source>
        <dbReference type="ARBA" id="ARBA00022989"/>
    </source>
</evidence>
<dbReference type="Proteomes" id="UP000290273">
    <property type="component" value="Unassembled WGS sequence"/>
</dbReference>
<comment type="similarity">
    <text evidence="2">Belongs to the peptidase A24 family.</text>
</comment>
<evidence type="ECO:0000259" key="8">
    <source>
        <dbReference type="Pfam" id="PF01478"/>
    </source>
</evidence>
<evidence type="ECO:0000313" key="11">
    <source>
        <dbReference type="Proteomes" id="UP000290273"/>
    </source>
</evidence>
<feature type="transmembrane region" description="Helical" evidence="7">
    <location>
        <begin position="192"/>
        <end position="225"/>
    </location>
</feature>
<protein>
    <submittedName>
        <fullName evidence="10">Prepilin peptidase</fullName>
    </submittedName>
</protein>
<keyword evidence="4 7" id="KW-0812">Transmembrane</keyword>
<evidence type="ECO:0000256" key="4">
    <source>
        <dbReference type="ARBA" id="ARBA00022692"/>
    </source>
</evidence>
<reference evidence="10 11" key="1">
    <citation type="submission" date="2018-06" db="EMBL/GenBank/DDBJ databases">
        <title>Genome conservation of Clostridium tetani.</title>
        <authorList>
            <person name="Bruggemann H."/>
            <person name="Popoff M.R."/>
        </authorList>
    </citation>
    <scope>NUCLEOTIDE SEQUENCE [LARGE SCALE GENOMIC DNA]</scope>
    <source>
        <strain evidence="10 11">63.05</strain>
    </source>
</reference>
<comment type="subcellular location">
    <subcellularLocation>
        <location evidence="1">Cell membrane</location>
        <topology evidence="1">Multi-pass membrane protein</topology>
    </subcellularLocation>
</comment>
<dbReference type="EMBL" id="QMAU01000015">
    <property type="protein sequence ID" value="RXI58064.1"/>
    <property type="molecule type" value="Genomic_DNA"/>
</dbReference>
<dbReference type="PANTHER" id="PTHR30487">
    <property type="entry name" value="TYPE 4 PREPILIN-LIKE PROTEINS LEADER PEPTIDE-PROCESSING ENZYME"/>
    <property type="match status" value="1"/>
</dbReference>
<proteinExistence type="inferred from homology"/>
<evidence type="ECO:0000256" key="3">
    <source>
        <dbReference type="ARBA" id="ARBA00022475"/>
    </source>
</evidence>
<dbReference type="Gene3D" id="1.20.120.1220">
    <property type="match status" value="1"/>
</dbReference>
<sequence>MDIIIENKKSEVKMLMYVFVFIYGTIIGSFLNVCINRIPKGKSIVYPGSYCENCKNKIKARDNIPIISYIKLKGKCRYCNIKISIQYLLIETFTGIMFLVLHSKYKLSFEFIKYSIFICFLIIVSVIDFKTMYVYFSTILITIFLRIGIFFLEGDKINFIFYNYFLAGFIPAVIICIIILLTSGMGWGDVEVIFIAGLFLGVKLCFLLTFLSFFMGAIISIALVVTKIKSRKDAIAFVPYIALSSVICMFYGENIIHSIFRII</sequence>
<keyword evidence="6 7" id="KW-0472">Membrane</keyword>
<accession>A0ABY0ERR0</accession>
<feature type="transmembrane region" description="Helical" evidence="7">
    <location>
        <begin position="111"/>
        <end position="127"/>
    </location>
</feature>
<evidence type="ECO:0000313" key="10">
    <source>
        <dbReference type="EMBL" id="RXI58064.1"/>
    </source>
</evidence>
<dbReference type="InterPro" id="IPR010627">
    <property type="entry name" value="Prepilin_pept_A24_N"/>
</dbReference>
<feature type="transmembrane region" description="Helical" evidence="7">
    <location>
        <begin position="237"/>
        <end position="260"/>
    </location>
</feature>
<comment type="caution">
    <text evidence="10">The sequence shown here is derived from an EMBL/GenBank/DDBJ whole genome shotgun (WGS) entry which is preliminary data.</text>
</comment>
<feature type="transmembrane region" description="Helical" evidence="7">
    <location>
        <begin position="164"/>
        <end position="186"/>
    </location>
</feature>
<keyword evidence="3" id="KW-1003">Cell membrane</keyword>
<evidence type="ECO:0000256" key="2">
    <source>
        <dbReference type="ARBA" id="ARBA00005801"/>
    </source>
</evidence>